<evidence type="ECO:0000313" key="6">
    <source>
        <dbReference type="Proteomes" id="UP000266118"/>
    </source>
</evidence>
<dbReference type="SUPFAM" id="SSF46894">
    <property type="entry name" value="C-terminal effector domain of the bipartite response regulators"/>
    <property type="match status" value="1"/>
</dbReference>
<dbReference type="KEGG" id="ark:D6B99_03930"/>
<feature type="domain" description="HTH luxR-type" evidence="4">
    <location>
        <begin position="929"/>
        <end position="987"/>
    </location>
</feature>
<evidence type="ECO:0000256" key="1">
    <source>
        <dbReference type="ARBA" id="ARBA00022553"/>
    </source>
</evidence>
<feature type="transmembrane region" description="Helical" evidence="3">
    <location>
        <begin position="781"/>
        <end position="797"/>
    </location>
</feature>
<dbReference type="InterPro" id="IPR036388">
    <property type="entry name" value="WH-like_DNA-bd_sf"/>
</dbReference>
<dbReference type="GO" id="GO:0003677">
    <property type="term" value="F:DNA binding"/>
    <property type="evidence" value="ECO:0007669"/>
    <property type="project" value="InterPro"/>
</dbReference>
<dbReference type="GO" id="GO:0006355">
    <property type="term" value="P:regulation of DNA-templated transcription"/>
    <property type="evidence" value="ECO:0007669"/>
    <property type="project" value="InterPro"/>
</dbReference>
<keyword evidence="3" id="KW-0812">Transmembrane</keyword>
<dbReference type="GO" id="GO:0000155">
    <property type="term" value="F:phosphorelay sensor kinase activity"/>
    <property type="evidence" value="ECO:0007669"/>
    <property type="project" value="TreeGrafter"/>
</dbReference>
<evidence type="ECO:0000259" key="4">
    <source>
        <dbReference type="SMART" id="SM00421"/>
    </source>
</evidence>
<keyword evidence="2" id="KW-0175">Coiled coil</keyword>
<keyword evidence="3" id="KW-0472">Membrane</keyword>
<gene>
    <name evidence="5" type="ORF">D6B99_03930</name>
</gene>
<organism evidence="5 6">
    <name type="scientific">Arachidicoccus soli</name>
    <dbReference type="NCBI Taxonomy" id="2341117"/>
    <lineage>
        <taxon>Bacteria</taxon>
        <taxon>Pseudomonadati</taxon>
        <taxon>Bacteroidota</taxon>
        <taxon>Chitinophagia</taxon>
        <taxon>Chitinophagales</taxon>
        <taxon>Chitinophagaceae</taxon>
        <taxon>Arachidicoccus</taxon>
    </lineage>
</organism>
<feature type="coiled-coil region" evidence="2">
    <location>
        <begin position="798"/>
        <end position="852"/>
    </location>
</feature>
<dbReference type="InterPro" id="IPR011047">
    <property type="entry name" value="Quinoprotein_ADH-like_sf"/>
</dbReference>
<keyword evidence="3" id="KW-1133">Transmembrane helix</keyword>
<dbReference type="SMART" id="SM00421">
    <property type="entry name" value="HTH_LUXR"/>
    <property type="match status" value="1"/>
</dbReference>
<proteinExistence type="predicted"/>
<dbReference type="SUPFAM" id="SSF50998">
    <property type="entry name" value="Quinoprotein alcohol dehydrogenase-like"/>
    <property type="match status" value="1"/>
</dbReference>
<dbReference type="InterPro" id="IPR016032">
    <property type="entry name" value="Sig_transdc_resp-reg_C-effctor"/>
</dbReference>
<dbReference type="Gene3D" id="2.130.10.10">
    <property type="entry name" value="YVTN repeat-like/Quinoprotein amine dehydrogenase"/>
    <property type="match status" value="2"/>
</dbReference>
<dbReference type="AlphaFoldDB" id="A0A386HLR5"/>
<keyword evidence="6" id="KW-1185">Reference proteome</keyword>
<dbReference type="PANTHER" id="PTHR43547">
    <property type="entry name" value="TWO-COMPONENT HISTIDINE KINASE"/>
    <property type="match status" value="1"/>
</dbReference>
<dbReference type="Gene3D" id="2.60.40.10">
    <property type="entry name" value="Immunoglobulins"/>
    <property type="match status" value="1"/>
</dbReference>
<dbReference type="InterPro" id="IPR000792">
    <property type="entry name" value="Tscrpt_reg_LuxR_C"/>
</dbReference>
<dbReference type="EMBL" id="CP032489">
    <property type="protein sequence ID" value="AYD46837.1"/>
    <property type="molecule type" value="Genomic_DNA"/>
</dbReference>
<dbReference type="InterPro" id="IPR011123">
    <property type="entry name" value="Y_Y_Y"/>
</dbReference>
<evidence type="ECO:0000256" key="2">
    <source>
        <dbReference type="SAM" id="Coils"/>
    </source>
</evidence>
<accession>A0A386HLR5</accession>
<evidence type="ECO:0000256" key="3">
    <source>
        <dbReference type="SAM" id="Phobius"/>
    </source>
</evidence>
<sequence length="992" mass="114471">MEMLNEQVSMKNMQVSKICKKRKADLSKILCIFFLFLCFNIQAQNTIGLPNVTNFSNEQYNAGAQNWMITQDKFGILYFANTEGLLTYNGDEWSLFPLPNKTLVRSLKIDKDGKIYAGGQDEFGYYFPSKNGTLQYHSLKGLLPVTERSFADVWNTVILGKDIFFRCSDRIFRIDSNKKAQVFKAAGEWTYMAQVGDRLFAQDKDSGLFIFKHNELQLISRATNKEIITSMLTYGNDAVLITTLKEGVFILKNYQLTKLLIDKNIAAAHIYTSLKINDNSFALGTTSDGVYFIDKMGNTIRHLSRDSRLQNNNVLSMFVDNQSNLWLGLDKGIDLVNNNSSVQKISPVLNTPAACYTAQIYDHRLYIGTSDGLYSTPLNLPSNEDLSYSKGIFTRVANSGGQVWGLYPAPDGLLMGHNEGTYLVKKGRANPISKFEGTWLYQKLPKTASSDGNIIAGTYTGLRLFEDHNGTIVDSGRVKNTIYESLRFLAIDSINNIVWSAHPYRGVYKMTFNKEMRQIVNTKLYTDKDGLPSSLNNYVYTIRNQIVFCTESGIYIYNALTDRFEPSKIYQKIFGKMPIRMVVEDKQNDIWFVTGKKLGVLMANGSIKYFPEVTGKLISGFEFIYPLNEQNIFVGSSDGLIHINFLDYKQRKASMQLLLSKVIALSKKDSVLYNGYFTYNNQILSEQSQRNIDELPAHFNSFHFEFATTMYKEQNDIQYSFQLEGFDKEWSKWSPKNEKDYTNLSYGKYTFRVKARDNFNHESKVVEFTFIIEPHWYQTNLAYLFYAIGIFVLLAFIRQKQAEKFEKQKLKYEKEQEQLRYLHQLEIEHNEREIIQLQKEKLENDIAYKNKELATTTMHLYKRGRLLSKIKEDLLDGIKKMPSKEISSDFTKLVKMLNEEEKQDHDWDQFAIHFDDVHNNFLKDLKASYPGLTQSDLKICAYLKMNLSSKEIAQLLNISLKGVEVARYRLRKKLQIPSSDINLYDFLVNSRF</sequence>
<evidence type="ECO:0000313" key="5">
    <source>
        <dbReference type="EMBL" id="AYD46837.1"/>
    </source>
</evidence>
<dbReference type="Pfam" id="PF07495">
    <property type="entry name" value="Y_Y_Y"/>
    <property type="match status" value="1"/>
</dbReference>
<dbReference type="PANTHER" id="PTHR43547:SF2">
    <property type="entry name" value="HYBRID SIGNAL TRANSDUCTION HISTIDINE KINASE C"/>
    <property type="match status" value="1"/>
</dbReference>
<dbReference type="InterPro" id="IPR013783">
    <property type="entry name" value="Ig-like_fold"/>
</dbReference>
<dbReference type="SUPFAM" id="SSF63829">
    <property type="entry name" value="Calcium-dependent phosphotriesterase"/>
    <property type="match status" value="1"/>
</dbReference>
<protein>
    <submittedName>
        <fullName evidence="5">Transcriptional regulator</fullName>
    </submittedName>
</protein>
<dbReference type="Proteomes" id="UP000266118">
    <property type="component" value="Chromosome"/>
</dbReference>
<reference evidence="5 6" key="1">
    <citation type="submission" date="2018-09" db="EMBL/GenBank/DDBJ databases">
        <title>Arachidicoccus sp. nov., a bacterium isolated from soil.</title>
        <authorList>
            <person name="Weon H.-Y."/>
            <person name="Kwon S.-W."/>
            <person name="Lee S.A."/>
        </authorList>
    </citation>
    <scope>NUCLEOTIDE SEQUENCE [LARGE SCALE GENOMIC DNA]</scope>
    <source>
        <strain evidence="5 6">KIS59-12</strain>
    </source>
</reference>
<dbReference type="InterPro" id="IPR015943">
    <property type="entry name" value="WD40/YVTN_repeat-like_dom_sf"/>
</dbReference>
<dbReference type="OrthoDB" id="9809670at2"/>
<dbReference type="Gene3D" id="1.10.10.10">
    <property type="entry name" value="Winged helix-like DNA-binding domain superfamily/Winged helix DNA-binding domain"/>
    <property type="match status" value="1"/>
</dbReference>
<name>A0A386HLR5_9BACT</name>
<keyword evidence="1" id="KW-0597">Phosphoprotein</keyword>